<feature type="compositionally biased region" description="Basic and acidic residues" evidence="1">
    <location>
        <begin position="111"/>
        <end position="165"/>
    </location>
</feature>
<feature type="compositionally biased region" description="Basic residues" evidence="1">
    <location>
        <begin position="330"/>
        <end position="346"/>
    </location>
</feature>
<feature type="region of interest" description="Disordered" evidence="1">
    <location>
        <begin position="1"/>
        <end position="98"/>
    </location>
</feature>
<proteinExistence type="predicted"/>
<feature type="domain" description="SANT" evidence="2">
    <location>
        <begin position="523"/>
        <end position="566"/>
    </location>
</feature>
<keyword evidence="4" id="KW-1185">Reference proteome</keyword>
<feature type="compositionally biased region" description="Low complexity" evidence="1">
    <location>
        <begin position="320"/>
        <end position="329"/>
    </location>
</feature>
<evidence type="ECO:0000259" key="2">
    <source>
        <dbReference type="PROSITE" id="PS51293"/>
    </source>
</evidence>
<feature type="compositionally biased region" description="Basic and acidic residues" evidence="1">
    <location>
        <begin position="417"/>
        <end position="426"/>
    </location>
</feature>
<protein>
    <recommendedName>
        <fullName evidence="2">SANT domain-containing protein</fullName>
    </recommendedName>
</protein>
<dbReference type="InterPro" id="IPR017884">
    <property type="entry name" value="SANT_dom"/>
</dbReference>
<feature type="region of interest" description="Disordered" evidence="1">
    <location>
        <begin position="315"/>
        <end position="346"/>
    </location>
</feature>
<feature type="region of interest" description="Disordered" evidence="1">
    <location>
        <begin position="417"/>
        <end position="465"/>
    </location>
</feature>
<evidence type="ECO:0000313" key="4">
    <source>
        <dbReference type="Proteomes" id="UP000654370"/>
    </source>
</evidence>
<dbReference type="SMART" id="SM00717">
    <property type="entry name" value="SANT"/>
    <property type="match status" value="1"/>
</dbReference>
<dbReference type="Gene3D" id="1.20.58.1880">
    <property type="match status" value="1"/>
</dbReference>
<dbReference type="InterPro" id="IPR009057">
    <property type="entry name" value="Homeodomain-like_sf"/>
</dbReference>
<gene>
    <name evidence="3" type="ORF">INT43_008575</name>
</gene>
<dbReference type="GO" id="GO:0001156">
    <property type="term" value="F:TFIIIC-class transcription factor complex binding"/>
    <property type="evidence" value="ECO:0007669"/>
    <property type="project" value="TreeGrafter"/>
</dbReference>
<dbReference type="Pfam" id="PF15963">
    <property type="entry name" value="Myb_DNA-bind_7"/>
    <property type="match status" value="1"/>
</dbReference>
<dbReference type="CDD" id="cd00167">
    <property type="entry name" value="SANT"/>
    <property type="match status" value="1"/>
</dbReference>
<dbReference type="GO" id="GO:0000126">
    <property type="term" value="C:transcription factor TFIIIB complex"/>
    <property type="evidence" value="ECO:0007669"/>
    <property type="project" value="TreeGrafter"/>
</dbReference>
<feature type="compositionally biased region" description="Basic and acidic residues" evidence="1">
    <location>
        <begin position="220"/>
        <end position="230"/>
    </location>
</feature>
<name>A0A8H7PVI0_MORIS</name>
<dbReference type="GO" id="GO:0070898">
    <property type="term" value="P:RNA polymerase III preinitiation complex assembly"/>
    <property type="evidence" value="ECO:0007669"/>
    <property type="project" value="TreeGrafter"/>
</dbReference>
<dbReference type="Proteomes" id="UP000654370">
    <property type="component" value="Unassembled WGS sequence"/>
</dbReference>
<dbReference type="PANTHER" id="PTHR22929">
    <property type="entry name" value="RNA POLYMERASE III TRANSCRIPTION INITIATION FACTOR B"/>
    <property type="match status" value="1"/>
</dbReference>
<dbReference type="PROSITE" id="PS51293">
    <property type="entry name" value="SANT"/>
    <property type="match status" value="1"/>
</dbReference>
<reference evidence="3" key="1">
    <citation type="submission" date="2020-12" db="EMBL/GenBank/DDBJ databases">
        <title>Metabolic potential, ecology and presence of endohyphal bacteria is reflected in genomic diversity of Mucoromycotina.</title>
        <authorList>
            <person name="Muszewska A."/>
            <person name="Okrasinska A."/>
            <person name="Steczkiewicz K."/>
            <person name="Drgas O."/>
            <person name="Orlowska M."/>
            <person name="Perlinska-Lenart U."/>
            <person name="Aleksandrzak-Piekarczyk T."/>
            <person name="Szatraj K."/>
            <person name="Zielenkiewicz U."/>
            <person name="Pilsyk S."/>
            <person name="Malc E."/>
            <person name="Mieczkowski P."/>
            <person name="Kruszewska J.S."/>
            <person name="Biernat P."/>
            <person name="Pawlowska J."/>
        </authorList>
    </citation>
    <scope>NUCLEOTIDE SEQUENCE</scope>
    <source>
        <strain evidence="3">WA0000067209</strain>
    </source>
</reference>
<evidence type="ECO:0000313" key="3">
    <source>
        <dbReference type="EMBL" id="KAG2180993.1"/>
    </source>
</evidence>
<dbReference type="PANTHER" id="PTHR22929:SF0">
    <property type="entry name" value="TRANSCRIPTION FACTOR TFIIIB COMPONENT B'' HOMOLOG"/>
    <property type="match status" value="1"/>
</dbReference>
<dbReference type="EMBL" id="JAEPQZ010000005">
    <property type="protein sequence ID" value="KAG2180993.1"/>
    <property type="molecule type" value="Genomic_DNA"/>
</dbReference>
<sequence>MSTLTSLSVNKGSTRFAPKVKPRNSRATVDSAKGSNASTKATPTPTPQPAENVIESQNDVKEKSTPSKASVSVSTTAPAANATPPAITSSAPPDVTASVVPTVKKAAIDIAKKTAEKKPSERRNSVKDSTPKSAAKEPVRQLRTRAPDADEKEKEITPKQVEEPIKIQSATVRRVSRLKGKEKATEQEAEPAPTKAQTPKLAFKGQDRAVRASSRAQVQRSKETKGKAKAVDPMSRAMKAADGWTPINAKRKAAVAAEPKAAIVATSKPVTKKITKANATKTATAAAPKRKATAKITAKALEKKKTGVKKLFATDDESEATTSTTAAKATAKRAVRKPVKRKQAIVPLKKRKIPSIIPVPKIKAEKSPPPPLITLEDFSGDPMTDDILDRPMGDFIKDEKKGVVSKIFKEFEEARLKKRKRDDEMGKATASTSRPAQMSPDIPTQPEKKKKEEDGNASAGDVSLQESSHAVQFKIVNGEMQIDTESLAIRRSAMAPLITENMEIVEETSMSRMVNSQSYGKKSRSQRWTDDETNQFYNALSQWGTDFEMIARLFPHRNRRQVKLKFSREERVNPDKVTEYIIRKNKPIGRLLANLILGPHWQQIW</sequence>
<feature type="compositionally biased region" description="Polar residues" evidence="1">
    <location>
        <begin position="1"/>
        <end position="13"/>
    </location>
</feature>
<accession>A0A8H7PVI0</accession>
<feature type="region of interest" description="Disordered" evidence="1">
    <location>
        <begin position="359"/>
        <end position="391"/>
    </location>
</feature>
<feature type="compositionally biased region" description="Polar residues" evidence="1">
    <location>
        <begin position="25"/>
        <end position="36"/>
    </location>
</feature>
<dbReference type="OrthoDB" id="2436801at2759"/>
<feature type="compositionally biased region" description="Low complexity" evidence="1">
    <location>
        <begin position="66"/>
        <end position="93"/>
    </location>
</feature>
<feature type="region of interest" description="Disordered" evidence="1">
    <location>
        <begin position="111"/>
        <end position="237"/>
    </location>
</feature>
<organism evidence="3 4">
    <name type="scientific">Mortierella isabellina</name>
    <name type="common">Filamentous fungus</name>
    <name type="synonym">Umbelopsis isabellina</name>
    <dbReference type="NCBI Taxonomy" id="91625"/>
    <lineage>
        <taxon>Eukaryota</taxon>
        <taxon>Fungi</taxon>
        <taxon>Fungi incertae sedis</taxon>
        <taxon>Mucoromycota</taxon>
        <taxon>Mucoromycotina</taxon>
        <taxon>Umbelopsidomycetes</taxon>
        <taxon>Umbelopsidales</taxon>
        <taxon>Umbelopsidaceae</taxon>
        <taxon>Umbelopsis</taxon>
    </lineage>
</organism>
<dbReference type="InterPro" id="IPR039467">
    <property type="entry name" value="TFIIIB_B''_Myb"/>
</dbReference>
<evidence type="ECO:0000256" key="1">
    <source>
        <dbReference type="SAM" id="MobiDB-lite"/>
    </source>
</evidence>
<dbReference type="AlphaFoldDB" id="A0A8H7PVI0"/>
<dbReference type="InterPro" id="IPR001005">
    <property type="entry name" value="SANT/Myb"/>
</dbReference>
<dbReference type="SUPFAM" id="SSF46689">
    <property type="entry name" value="Homeodomain-like"/>
    <property type="match status" value="1"/>
</dbReference>
<comment type="caution">
    <text evidence="3">The sequence shown here is derived from an EMBL/GenBank/DDBJ whole genome shotgun (WGS) entry which is preliminary data.</text>
</comment>